<evidence type="ECO:0000313" key="1">
    <source>
        <dbReference type="EMBL" id="EEC57540.1"/>
    </source>
</evidence>
<dbReference type="HOGENOM" id="CLU_095329_0_0_9"/>
<dbReference type="InterPro" id="IPR014825">
    <property type="entry name" value="DNA_alkylation"/>
</dbReference>
<dbReference type="SUPFAM" id="SSF48371">
    <property type="entry name" value="ARM repeat"/>
    <property type="match status" value="1"/>
</dbReference>
<dbReference type="EMBL" id="ABVQ01000036">
    <property type="protein sequence ID" value="EEC57540.1"/>
    <property type="molecule type" value="Genomic_DNA"/>
</dbReference>
<dbReference type="PANTHER" id="PTHR34070:SF1">
    <property type="entry name" value="DNA ALKYLATION REPAIR PROTEIN"/>
    <property type="match status" value="1"/>
</dbReference>
<dbReference type="CDD" id="cd06561">
    <property type="entry name" value="AlkD_like"/>
    <property type="match status" value="1"/>
</dbReference>
<accession>B7ASJ4</accession>
<dbReference type="eggNOG" id="COG4912">
    <property type="taxonomic scope" value="Bacteria"/>
</dbReference>
<dbReference type="PANTHER" id="PTHR34070">
    <property type="entry name" value="ARMADILLO-TYPE FOLD"/>
    <property type="match status" value="1"/>
</dbReference>
<organism evidence="1 2">
    <name type="scientific">[Bacteroides] pectinophilus ATCC 43243</name>
    <dbReference type="NCBI Taxonomy" id="483218"/>
    <lineage>
        <taxon>Bacteria</taxon>
        <taxon>Bacillati</taxon>
        <taxon>Bacillota</taxon>
        <taxon>Clostridia</taxon>
        <taxon>Eubacteriales</taxon>
    </lineage>
</organism>
<reference evidence="1 2" key="2">
    <citation type="submission" date="2008-11" db="EMBL/GenBank/DDBJ databases">
        <authorList>
            <person name="Fulton L."/>
            <person name="Clifton S."/>
            <person name="Fulton B."/>
            <person name="Xu J."/>
            <person name="Minx P."/>
            <person name="Pepin K.H."/>
            <person name="Johnson M."/>
            <person name="Bhonagiri V."/>
            <person name="Nash W.E."/>
            <person name="Mardis E.R."/>
            <person name="Wilson R.K."/>
        </authorList>
    </citation>
    <scope>NUCLEOTIDE SEQUENCE [LARGE SCALE GENOMIC DNA]</scope>
    <source>
        <strain evidence="1 2">ATCC 43243</strain>
    </source>
</reference>
<dbReference type="Gene3D" id="1.25.10.90">
    <property type="match status" value="1"/>
</dbReference>
<protein>
    <recommendedName>
        <fullName evidence="3">DNA alkylation repair enzyme</fullName>
    </recommendedName>
</protein>
<comment type="caution">
    <text evidence="1">The sequence shown here is derived from an EMBL/GenBank/DDBJ whole genome shotgun (WGS) entry which is preliminary data.</text>
</comment>
<dbReference type="Pfam" id="PF08713">
    <property type="entry name" value="DNA_alkylation"/>
    <property type="match status" value="1"/>
</dbReference>
<dbReference type="InterPro" id="IPR016024">
    <property type="entry name" value="ARM-type_fold"/>
</dbReference>
<proteinExistence type="predicted"/>
<reference evidence="1 2" key="1">
    <citation type="submission" date="2008-11" db="EMBL/GenBank/DDBJ databases">
        <title>Draft genome sequence of Bacteroides pectinophilus (ATCC 43243).</title>
        <authorList>
            <person name="Sudarsanam P."/>
            <person name="Ley R."/>
            <person name="Guruge J."/>
            <person name="Turnbaugh P.J."/>
            <person name="Mahowald M."/>
            <person name="Liep D."/>
            <person name="Gordon J."/>
        </authorList>
    </citation>
    <scope>NUCLEOTIDE SEQUENCE [LARGE SCALE GENOMIC DNA]</scope>
    <source>
        <strain evidence="1 2">ATCC 43243</strain>
    </source>
</reference>
<sequence>MEIFMTHLQEELFELQDTAYRDFHSSLMPGIDKSDIIGIRTPVLRTFAKKFAKTEEAARFMDELPHKYYEENNLQMMLIGQIKDYDKCIFELEKFLPYVDNWATCDFPVPKCFNKNKKDVLLRAKKWIASDAAYVKRYGIGVMMRLFLDEDFKEEYLQIVADVKSEEYYVNMMIAWYMATALAKQWNAAIPYIQERRLPEWVHKKTIQKAVESYRITPEQKEYLKGFR</sequence>
<evidence type="ECO:0000313" key="2">
    <source>
        <dbReference type="Proteomes" id="UP000003136"/>
    </source>
</evidence>
<dbReference type="Proteomes" id="UP000003136">
    <property type="component" value="Unassembled WGS sequence"/>
</dbReference>
<gene>
    <name evidence="1" type="ORF">BACPEC_02049</name>
</gene>
<name>B7ASJ4_9FIRM</name>
<dbReference type="STRING" id="483218.BACPEC_02049"/>
<dbReference type="AlphaFoldDB" id="B7ASJ4"/>
<evidence type="ECO:0008006" key="3">
    <source>
        <dbReference type="Google" id="ProtNLM"/>
    </source>
</evidence>
<keyword evidence="2" id="KW-1185">Reference proteome</keyword>